<proteinExistence type="predicted"/>
<dbReference type="AlphaFoldDB" id="A0A7X0ECA1"/>
<gene>
    <name evidence="2" type="ORF">FHS74_002053</name>
</gene>
<accession>A0A7X0ECA1</accession>
<dbReference type="InterPro" id="IPR037523">
    <property type="entry name" value="VOC_core"/>
</dbReference>
<dbReference type="PROSITE" id="PS51819">
    <property type="entry name" value="VOC"/>
    <property type="match status" value="1"/>
</dbReference>
<dbReference type="InterPro" id="IPR029068">
    <property type="entry name" value="Glyas_Bleomycin-R_OHBP_Dase"/>
</dbReference>
<keyword evidence="3" id="KW-1185">Reference proteome</keyword>
<feature type="domain" description="VOC" evidence="1">
    <location>
        <begin position="4"/>
        <end position="128"/>
    </location>
</feature>
<dbReference type="RefSeq" id="WP_184800050.1">
    <property type="nucleotide sequence ID" value="NZ_JACIIZ010000005.1"/>
</dbReference>
<dbReference type="PANTHER" id="PTHR36437:SF2">
    <property type="entry name" value="GLYOXALASE_BLEOMYCIN RESISTANCE PROTEIN_DIOXYGENASE"/>
    <property type="match status" value="1"/>
</dbReference>
<sequence length="130" mass="14573">MPQFIGGITLVVRDYDEAKAWYRDVLGFEAVEDTDLGGGKRWVVMAPPGSTETRLLLAKAVGPEQEAAIGNQAGGRVFLFLRTDDFWRDHARMKAAGVLFREEPRVEAYGTVVVFEDLYGTRWDLLHLNA</sequence>
<dbReference type="GO" id="GO:0004462">
    <property type="term" value="F:lactoylglutathione lyase activity"/>
    <property type="evidence" value="ECO:0007669"/>
    <property type="project" value="UniProtKB-EC"/>
</dbReference>
<dbReference type="InterPro" id="IPR004360">
    <property type="entry name" value="Glyas_Fos-R_dOase_dom"/>
</dbReference>
<evidence type="ECO:0000313" key="2">
    <source>
        <dbReference type="EMBL" id="MBB6251502.1"/>
    </source>
</evidence>
<dbReference type="Proteomes" id="UP000539175">
    <property type="component" value="Unassembled WGS sequence"/>
</dbReference>
<dbReference type="PANTHER" id="PTHR36437">
    <property type="entry name" value="GLYOXALASE/BLEOMYCIN RESISTANCE PROTEIN/DIOXYGENASE"/>
    <property type="match status" value="1"/>
</dbReference>
<evidence type="ECO:0000259" key="1">
    <source>
        <dbReference type="PROSITE" id="PS51819"/>
    </source>
</evidence>
<reference evidence="2 3" key="1">
    <citation type="submission" date="2020-08" db="EMBL/GenBank/DDBJ databases">
        <title>Genomic Encyclopedia of Type Strains, Phase IV (KMG-IV): sequencing the most valuable type-strain genomes for metagenomic binning, comparative biology and taxonomic classification.</title>
        <authorList>
            <person name="Goeker M."/>
        </authorList>
    </citation>
    <scope>NUCLEOTIDE SEQUENCE [LARGE SCALE GENOMIC DNA]</scope>
    <source>
        <strain evidence="2 3">DSM 22198</strain>
    </source>
</reference>
<dbReference type="Gene3D" id="3.10.180.10">
    <property type="entry name" value="2,3-Dihydroxybiphenyl 1,2-Dioxygenase, domain 1"/>
    <property type="match status" value="1"/>
</dbReference>
<comment type="caution">
    <text evidence="2">The sequence shown here is derived from an EMBL/GenBank/DDBJ whole genome shotgun (WGS) entry which is preliminary data.</text>
</comment>
<dbReference type="EMBL" id="JACIIZ010000005">
    <property type="protein sequence ID" value="MBB6251502.1"/>
    <property type="molecule type" value="Genomic_DNA"/>
</dbReference>
<protein>
    <submittedName>
        <fullName evidence="2">Lactoylglutathione lyase</fullName>
        <ecNumber evidence="2">4.4.1.5</ecNumber>
    </submittedName>
</protein>
<keyword evidence="2" id="KW-0456">Lyase</keyword>
<dbReference type="SUPFAM" id="SSF54593">
    <property type="entry name" value="Glyoxalase/Bleomycin resistance protein/Dihydroxybiphenyl dioxygenase"/>
    <property type="match status" value="1"/>
</dbReference>
<evidence type="ECO:0000313" key="3">
    <source>
        <dbReference type="Proteomes" id="UP000539175"/>
    </source>
</evidence>
<dbReference type="CDD" id="cd07263">
    <property type="entry name" value="VOC_like"/>
    <property type="match status" value="1"/>
</dbReference>
<organism evidence="2 3">
    <name type="scientific">Nitrospirillum iridis</name>
    <dbReference type="NCBI Taxonomy" id="765888"/>
    <lineage>
        <taxon>Bacteria</taxon>
        <taxon>Pseudomonadati</taxon>
        <taxon>Pseudomonadota</taxon>
        <taxon>Alphaproteobacteria</taxon>
        <taxon>Rhodospirillales</taxon>
        <taxon>Azospirillaceae</taxon>
        <taxon>Nitrospirillum</taxon>
    </lineage>
</organism>
<name>A0A7X0ECA1_9PROT</name>
<dbReference type="Pfam" id="PF00903">
    <property type="entry name" value="Glyoxalase"/>
    <property type="match status" value="1"/>
</dbReference>
<dbReference type="EC" id="4.4.1.5" evidence="2"/>